<name>A0A4S4NFA3_9RHOB</name>
<dbReference type="OrthoDB" id="5189031at2"/>
<feature type="transmembrane region" description="Helical" evidence="1">
    <location>
        <begin position="187"/>
        <end position="204"/>
    </location>
</feature>
<organism evidence="2 3">
    <name type="scientific">Aliishimia ponticola</name>
    <dbReference type="NCBI Taxonomy" id="2499833"/>
    <lineage>
        <taxon>Bacteria</taxon>
        <taxon>Pseudomonadati</taxon>
        <taxon>Pseudomonadota</taxon>
        <taxon>Alphaproteobacteria</taxon>
        <taxon>Rhodobacterales</taxon>
        <taxon>Paracoccaceae</taxon>
        <taxon>Aliishimia</taxon>
    </lineage>
</organism>
<comment type="caution">
    <text evidence="2">The sequence shown here is derived from an EMBL/GenBank/DDBJ whole genome shotgun (WGS) entry which is preliminary data.</text>
</comment>
<reference evidence="2 3" key="1">
    <citation type="submission" date="2019-04" db="EMBL/GenBank/DDBJ databases">
        <title>Shimia ponticola sp. nov., isolated from seawater.</title>
        <authorList>
            <person name="Kim Y.-O."/>
            <person name="Yoon J.-H."/>
        </authorList>
    </citation>
    <scope>NUCLEOTIDE SEQUENCE [LARGE SCALE GENOMIC DNA]</scope>
    <source>
        <strain evidence="2 3">MYP11</strain>
    </source>
</reference>
<dbReference type="EMBL" id="SRKY01000001">
    <property type="protein sequence ID" value="THH38254.1"/>
    <property type="molecule type" value="Genomic_DNA"/>
</dbReference>
<accession>A0A4S4NFA3</accession>
<keyword evidence="1" id="KW-0812">Transmembrane</keyword>
<gene>
    <name evidence="2" type="ORF">E4Z66_01375</name>
</gene>
<feature type="transmembrane region" description="Helical" evidence="1">
    <location>
        <begin position="46"/>
        <end position="68"/>
    </location>
</feature>
<feature type="transmembrane region" description="Helical" evidence="1">
    <location>
        <begin position="162"/>
        <end position="180"/>
    </location>
</feature>
<feature type="transmembrane region" description="Helical" evidence="1">
    <location>
        <begin position="102"/>
        <end position="121"/>
    </location>
</feature>
<proteinExistence type="predicted"/>
<keyword evidence="3" id="KW-1185">Reference proteome</keyword>
<dbReference type="Proteomes" id="UP000306602">
    <property type="component" value="Unassembled WGS sequence"/>
</dbReference>
<protein>
    <submittedName>
        <fullName evidence="2">Tryptophan-rich sensory protein</fullName>
    </submittedName>
</protein>
<dbReference type="AlphaFoldDB" id="A0A4S4NFA3"/>
<keyword evidence="1" id="KW-0472">Membrane</keyword>
<feature type="transmembrane region" description="Helical" evidence="1">
    <location>
        <begin position="80"/>
        <end position="96"/>
    </location>
</feature>
<keyword evidence="1" id="KW-1133">Transmembrane helix</keyword>
<evidence type="ECO:0000313" key="3">
    <source>
        <dbReference type="Proteomes" id="UP000306602"/>
    </source>
</evidence>
<dbReference type="Gene3D" id="1.20.1260.100">
    <property type="entry name" value="TspO/MBR protein"/>
    <property type="match status" value="1"/>
</dbReference>
<sequence>MLAAVLTLVVTLAFAVSPFLVPGFNGFSPEQFPIPQNDPPVQPAGYAFSIWGLIYLWLIASAVFGLWLRRDDPDWAEMRPALILSLAIGAAWLPVAQQNPPIATVMIWAMWLTAVAALMRSPRDDRGIAAWPVGLYAGWLTAASCVALGLCLAGYGIVSERIAALAMLGLALVLAVAIQWKLGRAPGFGLAVVWALIGVFVANRTPMTEITMLAVAGAALVLFLALVAAFRDWRSSPV</sequence>
<evidence type="ECO:0000256" key="1">
    <source>
        <dbReference type="SAM" id="Phobius"/>
    </source>
</evidence>
<dbReference type="InterPro" id="IPR038330">
    <property type="entry name" value="TspO/MBR-related_sf"/>
</dbReference>
<feature type="transmembrane region" description="Helical" evidence="1">
    <location>
        <begin position="133"/>
        <end position="156"/>
    </location>
</feature>
<evidence type="ECO:0000313" key="2">
    <source>
        <dbReference type="EMBL" id="THH38254.1"/>
    </source>
</evidence>
<dbReference type="RefSeq" id="WP_136461147.1">
    <property type="nucleotide sequence ID" value="NZ_SRKY01000001.1"/>
</dbReference>
<feature type="transmembrane region" description="Helical" evidence="1">
    <location>
        <begin position="210"/>
        <end position="230"/>
    </location>
</feature>